<dbReference type="GO" id="GO:0006261">
    <property type="term" value="P:DNA-templated DNA replication"/>
    <property type="evidence" value="ECO:0007669"/>
    <property type="project" value="TreeGrafter"/>
</dbReference>
<evidence type="ECO:0000313" key="2">
    <source>
        <dbReference type="EMBL" id="KIO34149.1"/>
    </source>
</evidence>
<keyword evidence="3" id="KW-1185">Reference proteome</keyword>
<dbReference type="STRING" id="1051891.A0A0C3QY71"/>
<dbReference type="HOGENOM" id="CLU_1143268_0_0_1"/>
<dbReference type="GO" id="GO:0003887">
    <property type="term" value="F:DNA-directed DNA polymerase activity"/>
    <property type="evidence" value="ECO:0007669"/>
    <property type="project" value="TreeGrafter"/>
</dbReference>
<sequence>MAPPKTSGGPVQSRLSFPTTKGGASAAAAKAKKPVVSAITPAAVSSTTKAQSTTSKDTTAPSKGLPKAPQKQSKRPVDSDDDDDDHPNFEVDDESEEEIEEPVEVVIAPPPVGAPEVEEISSASDNEGMEIAKGKAKPKGLKDLMNDRQFKEGYKIAKAKVGGDLTKSAAKESKAVTILRSFDLSYEYGPCVGMTRMERWQRASKLGLDPPEIVRMILETEKEDELTDEQLDALRQTVFHGQV</sequence>
<gene>
    <name evidence="2" type="ORF">M407DRAFT_240762</name>
</gene>
<dbReference type="EMBL" id="KN822944">
    <property type="protein sequence ID" value="KIO34149.1"/>
    <property type="molecule type" value="Genomic_DNA"/>
</dbReference>
<dbReference type="Proteomes" id="UP000054248">
    <property type="component" value="Unassembled WGS sequence"/>
</dbReference>
<feature type="compositionally biased region" description="Acidic residues" evidence="1">
    <location>
        <begin position="79"/>
        <end position="103"/>
    </location>
</feature>
<reference evidence="3" key="2">
    <citation type="submission" date="2015-01" db="EMBL/GenBank/DDBJ databases">
        <title>Evolutionary Origins and Diversification of the Mycorrhizal Mutualists.</title>
        <authorList>
            <consortium name="DOE Joint Genome Institute"/>
            <consortium name="Mycorrhizal Genomics Consortium"/>
            <person name="Kohler A."/>
            <person name="Kuo A."/>
            <person name="Nagy L.G."/>
            <person name="Floudas D."/>
            <person name="Copeland A."/>
            <person name="Barry K.W."/>
            <person name="Cichocki N."/>
            <person name="Veneault-Fourrey C."/>
            <person name="LaButti K."/>
            <person name="Lindquist E.A."/>
            <person name="Lipzen A."/>
            <person name="Lundell T."/>
            <person name="Morin E."/>
            <person name="Murat C."/>
            <person name="Riley R."/>
            <person name="Ohm R."/>
            <person name="Sun H."/>
            <person name="Tunlid A."/>
            <person name="Henrissat B."/>
            <person name="Grigoriev I.V."/>
            <person name="Hibbett D.S."/>
            <person name="Martin F."/>
        </authorList>
    </citation>
    <scope>NUCLEOTIDE SEQUENCE [LARGE SCALE GENOMIC DNA]</scope>
    <source>
        <strain evidence="3">MUT 4182</strain>
    </source>
</reference>
<dbReference type="OrthoDB" id="337486at2759"/>
<feature type="compositionally biased region" description="Low complexity" evidence="1">
    <location>
        <begin position="18"/>
        <end position="60"/>
    </location>
</feature>
<protein>
    <recommendedName>
        <fullName evidence="4">DNA polymerase delta subunit 4</fullName>
    </recommendedName>
</protein>
<name>A0A0C3QY71_9AGAM</name>
<organism evidence="2 3">
    <name type="scientific">Tulasnella calospora MUT 4182</name>
    <dbReference type="NCBI Taxonomy" id="1051891"/>
    <lineage>
        <taxon>Eukaryota</taxon>
        <taxon>Fungi</taxon>
        <taxon>Dikarya</taxon>
        <taxon>Basidiomycota</taxon>
        <taxon>Agaricomycotina</taxon>
        <taxon>Agaricomycetes</taxon>
        <taxon>Cantharellales</taxon>
        <taxon>Tulasnellaceae</taxon>
        <taxon>Tulasnella</taxon>
    </lineage>
</organism>
<reference evidence="2 3" key="1">
    <citation type="submission" date="2014-04" db="EMBL/GenBank/DDBJ databases">
        <authorList>
            <consortium name="DOE Joint Genome Institute"/>
            <person name="Kuo A."/>
            <person name="Girlanda M."/>
            <person name="Perotto S."/>
            <person name="Kohler A."/>
            <person name="Nagy L.G."/>
            <person name="Floudas D."/>
            <person name="Copeland A."/>
            <person name="Barry K.W."/>
            <person name="Cichocki N."/>
            <person name="Veneault-Fourrey C."/>
            <person name="LaButti K."/>
            <person name="Lindquist E.A."/>
            <person name="Lipzen A."/>
            <person name="Lundell T."/>
            <person name="Morin E."/>
            <person name="Murat C."/>
            <person name="Sun H."/>
            <person name="Tunlid A."/>
            <person name="Henrissat B."/>
            <person name="Grigoriev I.V."/>
            <person name="Hibbett D.S."/>
            <person name="Martin F."/>
            <person name="Nordberg H.P."/>
            <person name="Cantor M.N."/>
            <person name="Hua S.X."/>
        </authorList>
    </citation>
    <scope>NUCLEOTIDE SEQUENCE [LARGE SCALE GENOMIC DNA]</scope>
    <source>
        <strain evidence="2 3">MUT 4182</strain>
    </source>
</reference>
<accession>A0A0C3QY71</accession>
<dbReference type="GO" id="GO:0000731">
    <property type="term" value="P:DNA synthesis involved in DNA repair"/>
    <property type="evidence" value="ECO:0007669"/>
    <property type="project" value="InterPro"/>
</dbReference>
<evidence type="ECO:0008006" key="4">
    <source>
        <dbReference type="Google" id="ProtNLM"/>
    </source>
</evidence>
<dbReference type="InterPro" id="IPR007218">
    <property type="entry name" value="DNA_pol_delta_4"/>
</dbReference>
<dbReference type="Pfam" id="PF04081">
    <property type="entry name" value="DNA_pol_delta_4"/>
    <property type="match status" value="1"/>
</dbReference>
<dbReference type="PANTHER" id="PTHR14303:SF0">
    <property type="entry name" value="DNA POLYMERASE DELTA SUBUNIT 4"/>
    <property type="match status" value="1"/>
</dbReference>
<dbReference type="PANTHER" id="PTHR14303">
    <property type="entry name" value="DNA POLYMERASE DELTA SUBUNIT 4"/>
    <property type="match status" value="1"/>
</dbReference>
<evidence type="ECO:0000313" key="3">
    <source>
        <dbReference type="Proteomes" id="UP000054248"/>
    </source>
</evidence>
<dbReference type="GO" id="GO:0043625">
    <property type="term" value="C:delta DNA polymerase complex"/>
    <property type="evidence" value="ECO:0007669"/>
    <property type="project" value="TreeGrafter"/>
</dbReference>
<dbReference type="AlphaFoldDB" id="A0A0C3QY71"/>
<feature type="region of interest" description="Disordered" evidence="1">
    <location>
        <begin position="1"/>
        <end position="116"/>
    </location>
</feature>
<evidence type="ECO:0000256" key="1">
    <source>
        <dbReference type="SAM" id="MobiDB-lite"/>
    </source>
</evidence>
<proteinExistence type="predicted"/>